<dbReference type="EMBL" id="JAJHNU010000009">
    <property type="protein sequence ID" value="MDN4122881.1"/>
    <property type="molecule type" value="Genomic_DNA"/>
</dbReference>
<proteinExistence type="predicted"/>
<protein>
    <submittedName>
        <fullName evidence="1">Uncharacterized protein</fullName>
    </submittedName>
</protein>
<name>A0ABT8ENJ7_9BURK</name>
<keyword evidence="2" id="KW-1185">Reference proteome</keyword>
<evidence type="ECO:0000313" key="1">
    <source>
        <dbReference type="EMBL" id="MDN4122881.1"/>
    </source>
</evidence>
<evidence type="ECO:0000313" key="2">
    <source>
        <dbReference type="Proteomes" id="UP001168613"/>
    </source>
</evidence>
<reference evidence="1" key="1">
    <citation type="submission" date="2021-11" db="EMBL/GenBank/DDBJ databases">
        <title>Draft genome sequence of Alcaligenes endophyticus type strain CCUG 75668T.</title>
        <authorList>
            <person name="Salva-Serra F."/>
            <person name="Duran R.E."/>
            <person name="Seeger M."/>
            <person name="Moore E.R.B."/>
            <person name="Jaen-Luchoro D."/>
        </authorList>
    </citation>
    <scope>NUCLEOTIDE SEQUENCE</scope>
    <source>
        <strain evidence="1">CCUG 75668</strain>
    </source>
</reference>
<dbReference type="RefSeq" id="WP_290459710.1">
    <property type="nucleotide sequence ID" value="NZ_JAJHNU010000009.1"/>
</dbReference>
<organism evidence="1 2">
    <name type="scientific">Alcaligenes endophyticus</name>
    <dbReference type="NCBI Taxonomy" id="1929088"/>
    <lineage>
        <taxon>Bacteria</taxon>
        <taxon>Pseudomonadati</taxon>
        <taxon>Pseudomonadota</taxon>
        <taxon>Betaproteobacteria</taxon>
        <taxon>Burkholderiales</taxon>
        <taxon>Alcaligenaceae</taxon>
        <taxon>Alcaligenes</taxon>
    </lineage>
</organism>
<feature type="non-terminal residue" evidence="1">
    <location>
        <position position="1"/>
    </location>
</feature>
<sequence length="130" mass="14588">LRRKLTGGEQLDLDACFVLADHLRGLTHSQHRATSWLMSAALQQGLHFIEMPPEPEGGFEDEFGAILQKITTGMEEFGKLCGITNQAVSDRHLSDDEISQIVTQAQLISTLFQRLTRNVMRVGRKQRGQL</sequence>
<gene>
    <name evidence="1" type="ORF">LMS43_16475</name>
</gene>
<dbReference type="Proteomes" id="UP001168613">
    <property type="component" value="Unassembled WGS sequence"/>
</dbReference>
<comment type="caution">
    <text evidence="1">The sequence shown here is derived from an EMBL/GenBank/DDBJ whole genome shotgun (WGS) entry which is preliminary data.</text>
</comment>
<accession>A0ABT8ENJ7</accession>